<dbReference type="Gene3D" id="1.20.5.1940">
    <property type="match status" value="1"/>
</dbReference>
<evidence type="ECO:0000256" key="5">
    <source>
        <dbReference type="ARBA" id="ARBA00022753"/>
    </source>
</evidence>
<dbReference type="CDD" id="cd21388">
    <property type="entry name" value="GAT_STAM"/>
    <property type="match status" value="1"/>
</dbReference>
<proteinExistence type="inferred from homology"/>
<dbReference type="KEGG" id="lak:106151735"/>
<evidence type="ECO:0000259" key="9">
    <source>
        <dbReference type="PROSITE" id="PS50002"/>
    </source>
</evidence>
<dbReference type="CDD" id="cd11820">
    <property type="entry name" value="SH3_STAM"/>
    <property type="match status" value="1"/>
</dbReference>
<dbReference type="OrthoDB" id="10068368at2759"/>
<feature type="domain" description="SH3" evidence="9">
    <location>
        <begin position="219"/>
        <end position="278"/>
    </location>
</feature>
<keyword evidence="3 7" id="KW-0728">SH3 domain</keyword>
<dbReference type="GO" id="GO:0043130">
    <property type="term" value="F:ubiquitin binding"/>
    <property type="evidence" value="ECO:0007669"/>
    <property type="project" value="InterPro"/>
</dbReference>
<dbReference type="InterPro" id="IPR002014">
    <property type="entry name" value="VHS_dom"/>
</dbReference>
<dbReference type="Pfam" id="PF00018">
    <property type="entry name" value="SH3_1"/>
    <property type="match status" value="1"/>
</dbReference>
<dbReference type="PANTHER" id="PTHR45929:SF3">
    <property type="entry name" value="JAK PATHWAY SIGNAL TRANSDUCTION ADAPTOR MOLECULE"/>
    <property type="match status" value="1"/>
</dbReference>
<dbReference type="InterPro" id="IPR008942">
    <property type="entry name" value="ENTH_VHS"/>
</dbReference>
<organism evidence="11 12">
    <name type="scientific">Lingula anatina</name>
    <name type="common">Brachiopod</name>
    <name type="synonym">Lingula unguis</name>
    <dbReference type="NCBI Taxonomy" id="7574"/>
    <lineage>
        <taxon>Eukaryota</taxon>
        <taxon>Metazoa</taxon>
        <taxon>Spiralia</taxon>
        <taxon>Lophotrochozoa</taxon>
        <taxon>Brachiopoda</taxon>
        <taxon>Linguliformea</taxon>
        <taxon>Lingulata</taxon>
        <taxon>Lingulida</taxon>
        <taxon>Linguloidea</taxon>
        <taxon>Lingulidae</taxon>
        <taxon>Lingula</taxon>
    </lineage>
</organism>
<feature type="region of interest" description="Disordered" evidence="8">
    <location>
        <begin position="390"/>
        <end position="462"/>
    </location>
</feature>
<dbReference type="RefSeq" id="XP_013380571.1">
    <property type="nucleotide sequence ID" value="XM_013525117.1"/>
</dbReference>
<reference evidence="12" key="1">
    <citation type="submission" date="2025-08" db="UniProtKB">
        <authorList>
            <consortium name="RefSeq"/>
        </authorList>
    </citation>
    <scope>IDENTIFICATION</scope>
    <source>
        <tissue evidence="12">Gonads</tissue>
    </source>
</reference>
<feature type="compositionally biased region" description="Low complexity" evidence="8">
    <location>
        <begin position="145"/>
        <end position="163"/>
    </location>
</feature>
<keyword evidence="5" id="KW-0967">Endosome</keyword>
<dbReference type="InterPro" id="IPR003903">
    <property type="entry name" value="UIM_dom"/>
</dbReference>
<dbReference type="Gene3D" id="1.25.40.90">
    <property type="match status" value="1"/>
</dbReference>
<evidence type="ECO:0000313" key="12">
    <source>
        <dbReference type="RefSeq" id="XP_013380571.1"/>
    </source>
</evidence>
<accession>A0A1S3H534</accession>
<dbReference type="PROSITE" id="PS50179">
    <property type="entry name" value="VHS"/>
    <property type="match status" value="1"/>
</dbReference>
<evidence type="ECO:0000259" key="10">
    <source>
        <dbReference type="PROSITE" id="PS50179"/>
    </source>
</evidence>
<evidence type="ECO:0000256" key="6">
    <source>
        <dbReference type="ARBA" id="ARBA00022927"/>
    </source>
</evidence>
<dbReference type="SUPFAM" id="SSF89009">
    <property type="entry name" value="GAT-like domain"/>
    <property type="match status" value="1"/>
</dbReference>
<dbReference type="InterPro" id="IPR036028">
    <property type="entry name" value="SH3-like_dom_sf"/>
</dbReference>
<protein>
    <submittedName>
        <fullName evidence="12">Signal transducing adapter molecule 2 isoform X1</fullName>
    </submittedName>
</protein>
<dbReference type="Proteomes" id="UP000085678">
    <property type="component" value="Unplaced"/>
</dbReference>
<dbReference type="GO" id="GO:0035091">
    <property type="term" value="F:phosphatidylinositol binding"/>
    <property type="evidence" value="ECO:0007669"/>
    <property type="project" value="InterPro"/>
</dbReference>
<dbReference type="PROSITE" id="PS50330">
    <property type="entry name" value="UIM"/>
    <property type="match status" value="1"/>
</dbReference>
<dbReference type="SUPFAM" id="SSF48464">
    <property type="entry name" value="ENTH/VHS domain"/>
    <property type="match status" value="1"/>
</dbReference>
<feature type="region of interest" description="Disordered" evidence="8">
    <location>
        <begin position="183"/>
        <end position="216"/>
    </location>
</feature>
<evidence type="ECO:0000256" key="1">
    <source>
        <dbReference type="ARBA" id="ARBA00004177"/>
    </source>
</evidence>
<dbReference type="PROSITE" id="PS50002">
    <property type="entry name" value="SH3"/>
    <property type="match status" value="1"/>
</dbReference>
<feature type="region of interest" description="Disordered" evidence="8">
    <location>
        <begin position="496"/>
        <end position="529"/>
    </location>
</feature>
<name>A0A1S3H534_LINAN</name>
<feature type="region of interest" description="Disordered" evidence="8">
    <location>
        <begin position="143"/>
        <end position="169"/>
    </location>
</feature>
<sequence>MGLFGSSSPFDQDVEKATSEMNTTEDWALIMEICDRVGREQNGPKDCLRSIMKRIKHQIPQVSMQAITLLDACVSNCGKVFHQQVASKDFTDDIKPCIMGKQAHPKVAEKLKEMIKKWAKGDFKSDPSLSLIPQLYRSLKAEGHSFTSSDTPKSSSSTTSGSSDITAQEEDDIMKAIAASLEEQEKKTKSSSLYPSTGGATSSLYPSARAPSPIQNKNRELRKVRALYDFEAAEDNELTFKTGEILSILDDSDPNWWKGVSYRGEGLFPANFVTADLTVEPESTKDKKVSFNEDVEVKTIEVAPETVVIDESKMDECLDQLQNADPTGQNRPDTQEMLQLEEECRQMGPLIDQELEQIDRNHNMLMELNQKVCEALQMYNTLMNEGPRYSYKGAPSGPSVQGYQGQGPPGMQPPPQMFDGHPGYIPPGSLPSVGQGHPQGQVLPQGEGQLPRHSSDPRLNQYLGNQLEPQSFSSLPANFGQQASSYSATTMNSLPQISAMTAPPGGYMGGPPNSVNSPLYQQPQQQPLL</sequence>
<dbReference type="AlphaFoldDB" id="A0A1S3H534"/>
<dbReference type="FunFam" id="1.25.40.90:FF:000009">
    <property type="entry name" value="Putative signal transducing adapter molecule 1"/>
    <property type="match status" value="1"/>
</dbReference>
<feature type="compositionally biased region" description="Low complexity" evidence="8">
    <location>
        <begin position="518"/>
        <end position="529"/>
    </location>
</feature>
<comment type="subcellular location">
    <subcellularLocation>
        <location evidence="1">Endosome</location>
    </subcellularLocation>
</comment>
<evidence type="ECO:0000256" key="2">
    <source>
        <dbReference type="ARBA" id="ARBA00009666"/>
    </source>
</evidence>
<dbReference type="SUPFAM" id="SSF50044">
    <property type="entry name" value="SH3-domain"/>
    <property type="match status" value="1"/>
</dbReference>
<evidence type="ECO:0000256" key="7">
    <source>
        <dbReference type="PROSITE-ProRule" id="PRU00192"/>
    </source>
</evidence>
<dbReference type="Gene3D" id="2.30.30.40">
    <property type="entry name" value="SH3 Domains"/>
    <property type="match status" value="1"/>
</dbReference>
<evidence type="ECO:0000256" key="4">
    <source>
        <dbReference type="ARBA" id="ARBA00022448"/>
    </source>
</evidence>
<dbReference type="GeneID" id="106151735"/>
<dbReference type="PANTHER" id="PTHR45929">
    <property type="entry name" value="JAK PATHWAY SIGNAL TRANSDUCTION ADAPTOR MOLECULE"/>
    <property type="match status" value="1"/>
</dbReference>
<gene>
    <name evidence="12" type="primary">LOC106151735</name>
</gene>
<keyword evidence="6" id="KW-0653">Protein transport</keyword>
<dbReference type="InterPro" id="IPR001452">
    <property type="entry name" value="SH3_domain"/>
</dbReference>
<feature type="compositionally biased region" description="Polar residues" evidence="8">
    <location>
        <begin position="190"/>
        <end position="205"/>
    </location>
</feature>
<feature type="domain" description="VHS" evidence="10">
    <location>
        <begin position="17"/>
        <end position="147"/>
    </location>
</feature>
<evidence type="ECO:0000256" key="8">
    <source>
        <dbReference type="SAM" id="MobiDB-lite"/>
    </source>
</evidence>
<comment type="similarity">
    <text evidence="2">Belongs to the STAM family.</text>
</comment>
<dbReference type="SMART" id="SM00288">
    <property type="entry name" value="VHS"/>
    <property type="match status" value="1"/>
</dbReference>
<evidence type="ECO:0000256" key="3">
    <source>
        <dbReference type="ARBA" id="ARBA00022443"/>
    </source>
</evidence>
<dbReference type="PRINTS" id="PR00452">
    <property type="entry name" value="SH3DOMAIN"/>
</dbReference>
<dbReference type="CDD" id="cd03568">
    <property type="entry name" value="VHS_STAM"/>
    <property type="match status" value="1"/>
</dbReference>
<dbReference type="GO" id="GO:0033565">
    <property type="term" value="C:ESCRT-0 complex"/>
    <property type="evidence" value="ECO:0007669"/>
    <property type="project" value="TreeGrafter"/>
</dbReference>
<keyword evidence="4" id="KW-0813">Transport</keyword>
<dbReference type="GO" id="GO:0043328">
    <property type="term" value="P:protein transport to vacuole involved in ubiquitin-dependent protein catabolic process via the multivesicular body sorting pathway"/>
    <property type="evidence" value="ECO:0007669"/>
    <property type="project" value="TreeGrafter"/>
</dbReference>
<dbReference type="Pfam" id="PF00790">
    <property type="entry name" value="VHS"/>
    <property type="match status" value="1"/>
</dbReference>
<dbReference type="SMART" id="SM00326">
    <property type="entry name" value="SH3"/>
    <property type="match status" value="1"/>
</dbReference>
<evidence type="ECO:0000313" key="11">
    <source>
        <dbReference type="Proteomes" id="UP000085678"/>
    </source>
</evidence>
<dbReference type="InterPro" id="IPR050670">
    <property type="entry name" value="STAM"/>
</dbReference>
<keyword evidence="11" id="KW-1185">Reference proteome</keyword>